<organism evidence="1 2">
    <name type="scientific">Asaia bogorensis</name>
    <dbReference type="NCBI Taxonomy" id="91915"/>
    <lineage>
        <taxon>Bacteria</taxon>
        <taxon>Pseudomonadati</taxon>
        <taxon>Pseudomonadota</taxon>
        <taxon>Alphaproteobacteria</taxon>
        <taxon>Acetobacterales</taxon>
        <taxon>Acetobacteraceae</taxon>
        <taxon>Asaia</taxon>
    </lineage>
</organism>
<evidence type="ECO:0000313" key="1">
    <source>
        <dbReference type="EMBL" id="CDG40791.1"/>
    </source>
</evidence>
<proteinExistence type="predicted"/>
<evidence type="ECO:0000313" key="2">
    <source>
        <dbReference type="Proteomes" id="UP000027583"/>
    </source>
</evidence>
<comment type="caution">
    <text evidence="1">The sequence shown here is derived from an EMBL/GenBank/DDBJ whole genome shotgun (WGS) entry which is preliminary data.</text>
</comment>
<reference evidence="1 2" key="2">
    <citation type="journal article" date="2014" name="PLoS ONE">
        <title>Evolution of mitochondria reconstructed from the energy metabolism of living bacteria.</title>
        <authorList>
            <person name="Degli Esposti M."/>
            <person name="Chouaia B."/>
            <person name="Comandatore F."/>
            <person name="Crotti E."/>
            <person name="Sassera D."/>
            <person name="Lievens P.M."/>
            <person name="Daffonchio D."/>
            <person name="Bandi C."/>
        </authorList>
    </citation>
    <scope>NUCLEOTIDE SEQUENCE [LARGE SCALE GENOMIC DNA]</scope>
    <source>
        <strain evidence="1 2">SF2.1</strain>
    </source>
</reference>
<sequence>MLYVPSEACLEDVEQVWPDCRKTGVHVFDGYEDFGSHFES</sequence>
<dbReference type="AlphaFoldDB" id="A0A060QLI9"/>
<dbReference type="EMBL" id="CBLX010000023">
    <property type="protein sequence ID" value="CDG40791.1"/>
    <property type="molecule type" value="Genomic_DNA"/>
</dbReference>
<reference evidence="1 2" key="1">
    <citation type="journal article" date="2014" name="Genome Biol. Evol.">
        <title>Acetic acid bacteria genomes reveal functional traits for adaptation to life in insect guts.</title>
        <authorList>
            <person name="Chouaia B."/>
            <person name="Gaiarsa S."/>
            <person name="Crotti E."/>
            <person name="Comandatore F."/>
            <person name="Degli Esposti M."/>
            <person name="Ricci I."/>
            <person name="Alma A."/>
            <person name="Favia G."/>
            <person name="Bandi C."/>
            <person name="Daffonchio D."/>
        </authorList>
    </citation>
    <scope>NUCLEOTIDE SEQUENCE [LARGE SCALE GENOMIC DNA]</scope>
    <source>
        <strain evidence="1 2">SF2.1</strain>
    </source>
</reference>
<name>A0A060QLI9_9PROT</name>
<accession>A0A060QLI9</accession>
<protein>
    <submittedName>
        <fullName evidence="1">Uncharacterized protein</fullName>
    </submittedName>
</protein>
<gene>
    <name evidence="1" type="ORF">ASAP_2746</name>
</gene>
<dbReference type="Proteomes" id="UP000027583">
    <property type="component" value="Unassembled WGS sequence"/>
</dbReference>